<reference evidence="1" key="1">
    <citation type="submission" date="2014-11" db="EMBL/GenBank/DDBJ databases">
        <authorList>
            <person name="Amaro Gonzalez C."/>
        </authorList>
    </citation>
    <scope>NUCLEOTIDE SEQUENCE</scope>
</reference>
<sequence length="28" mass="3337">MGQQIWKINLHCSMMQTSVKRLQLVLLH</sequence>
<proteinExistence type="predicted"/>
<organism evidence="1">
    <name type="scientific">Anguilla anguilla</name>
    <name type="common">European freshwater eel</name>
    <name type="synonym">Muraena anguilla</name>
    <dbReference type="NCBI Taxonomy" id="7936"/>
    <lineage>
        <taxon>Eukaryota</taxon>
        <taxon>Metazoa</taxon>
        <taxon>Chordata</taxon>
        <taxon>Craniata</taxon>
        <taxon>Vertebrata</taxon>
        <taxon>Euteleostomi</taxon>
        <taxon>Actinopterygii</taxon>
        <taxon>Neopterygii</taxon>
        <taxon>Teleostei</taxon>
        <taxon>Anguilliformes</taxon>
        <taxon>Anguillidae</taxon>
        <taxon>Anguilla</taxon>
    </lineage>
</organism>
<reference evidence="1" key="2">
    <citation type="journal article" date="2015" name="Fish Shellfish Immunol.">
        <title>Early steps in the European eel (Anguilla anguilla)-Vibrio vulnificus interaction in the gills: Role of the RtxA13 toxin.</title>
        <authorList>
            <person name="Callol A."/>
            <person name="Pajuelo D."/>
            <person name="Ebbesson L."/>
            <person name="Teles M."/>
            <person name="MacKenzie S."/>
            <person name="Amaro C."/>
        </authorList>
    </citation>
    <scope>NUCLEOTIDE SEQUENCE</scope>
</reference>
<evidence type="ECO:0000313" key="1">
    <source>
        <dbReference type="EMBL" id="JAH61076.1"/>
    </source>
</evidence>
<protein>
    <submittedName>
        <fullName evidence="1">Uncharacterized protein</fullName>
    </submittedName>
</protein>
<dbReference type="AlphaFoldDB" id="A0A0E9U5I0"/>
<accession>A0A0E9U5I0</accession>
<dbReference type="EMBL" id="GBXM01047501">
    <property type="protein sequence ID" value="JAH61076.1"/>
    <property type="molecule type" value="Transcribed_RNA"/>
</dbReference>
<name>A0A0E9U5I0_ANGAN</name>